<feature type="transmembrane region" description="Helical" evidence="1">
    <location>
        <begin position="6"/>
        <end position="25"/>
    </location>
</feature>
<evidence type="ECO:0000256" key="1">
    <source>
        <dbReference type="SAM" id="Phobius"/>
    </source>
</evidence>
<dbReference type="Proteomes" id="UP001174208">
    <property type="component" value="Unassembled WGS sequence"/>
</dbReference>
<gene>
    <name evidence="3" type="ORF">P5G50_13505</name>
</gene>
<name>A0ABT8KDC6_9MICO</name>
<dbReference type="Pfam" id="PF25362">
    <property type="entry name" value="bPH_11"/>
    <property type="match status" value="1"/>
</dbReference>
<evidence type="ECO:0000259" key="2">
    <source>
        <dbReference type="Pfam" id="PF25362"/>
    </source>
</evidence>
<dbReference type="EMBL" id="JAROCF010000001">
    <property type="protein sequence ID" value="MDN4615465.1"/>
    <property type="molecule type" value="Genomic_DNA"/>
</dbReference>
<keyword evidence="4" id="KW-1185">Reference proteome</keyword>
<protein>
    <recommendedName>
        <fullName evidence="2">PH domain-containing protein</fullName>
    </recommendedName>
</protein>
<comment type="caution">
    <text evidence="3">The sequence shown here is derived from an EMBL/GenBank/DDBJ whole genome shotgun (WGS) entry which is preliminary data.</text>
</comment>
<reference evidence="3" key="1">
    <citation type="submission" date="2023-06" db="EMBL/GenBank/DDBJ databases">
        <title>MT1 and MT2 Draft Genomes of Novel Species.</title>
        <authorList>
            <person name="Venkateswaran K."/>
        </authorList>
    </citation>
    <scope>NUCLEOTIDE SEQUENCE</scope>
    <source>
        <strain evidence="3">F6_8S_P_1B</strain>
    </source>
</reference>
<feature type="domain" description="PH" evidence="2">
    <location>
        <begin position="52"/>
        <end position="147"/>
    </location>
</feature>
<keyword evidence="1" id="KW-0812">Transmembrane</keyword>
<keyword evidence="1" id="KW-1133">Transmembrane helix</keyword>
<accession>A0ABT8KDC6</accession>
<evidence type="ECO:0000313" key="4">
    <source>
        <dbReference type="Proteomes" id="UP001174208"/>
    </source>
</evidence>
<keyword evidence="1" id="KW-0472">Membrane</keyword>
<dbReference type="InterPro" id="IPR057446">
    <property type="entry name" value="PH_bac"/>
</dbReference>
<dbReference type="RefSeq" id="WP_301208332.1">
    <property type="nucleotide sequence ID" value="NZ_JAROCF010000001.1"/>
</dbReference>
<evidence type="ECO:0000313" key="3">
    <source>
        <dbReference type="EMBL" id="MDN4615465.1"/>
    </source>
</evidence>
<sequence>MDSLLPTVVTVVVLLVLVLLAVWGWRRRVRRDAPAGGGYPLPEGAAVPGVVADVLYVATTKAGQQLERLALPGLSFRGKGALSVATDGVTIRVAGEEPVFVPAGALSDVGAASYTIDRAVERDGLLRLGWTTSGGAAADSYFRVVDPAGPGPVSAAIQDIIRPAQAAGGSTESEV</sequence>
<proteinExistence type="predicted"/>
<organism evidence="3 4">
    <name type="scientific">Leifsonia williamsii</name>
    <dbReference type="NCBI Taxonomy" id="3035919"/>
    <lineage>
        <taxon>Bacteria</taxon>
        <taxon>Bacillati</taxon>
        <taxon>Actinomycetota</taxon>
        <taxon>Actinomycetes</taxon>
        <taxon>Micrococcales</taxon>
        <taxon>Microbacteriaceae</taxon>
        <taxon>Leifsonia</taxon>
    </lineage>
</organism>